<name>A0A0D1X5T4_9EURO</name>
<gene>
    <name evidence="2" type="ORF">PV11_05082</name>
</gene>
<feature type="compositionally biased region" description="Basic and acidic residues" evidence="1">
    <location>
        <begin position="52"/>
        <end position="70"/>
    </location>
</feature>
<dbReference type="PANTHER" id="PTHR42111">
    <property type="entry name" value="YALI0D23727P"/>
    <property type="match status" value="1"/>
</dbReference>
<feature type="region of interest" description="Disordered" evidence="1">
    <location>
        <begin position="276"/>
        <end position="350"/>
    </location>
</feature>
<dbReference type="Proteomes" id="UP000053599">
    <property type="component" value="Unassembled WGS sequence"/>
</dbReference>
<protein>
    <submittedName>
        <fullName evidence="2">Uncharacterized protein</fullName>
    </submittedName>
</protein>
<feature type="region of interest" description="Disordered" evidence="1">
    <location>
        <begin position="1"/>
        <end position="139"/>
    </location>
</feature>
<evidence type="ECO:0000256" key="1">
    <source>
        <dbReference type="SAM" id="MobiDB-lite"/>
    </source>
</evidence>
<sequence>MSSPEFTPDKKSAAPSTESKDSASPLLKDLSLSQSTRQGLEPAGGDSSTKPWKRDFWKLGKKQDGDKADTKGMTPTISNPTASSGNPAVGLHPASPARSPDLASGSISPHRGSLAQAFPPGSPGYARHNSSPRPQSPASSMIFERNVQEEVVHPETSPHLPSHVIMENHIAPALDASAEAITNEKLNPDEVEIVTHATHQPAAVTITGLGADHSLASSMQEDSFSPPPSALSAAFRQDADNASNYGSLDNTDVRRLSFISFADVVHAEHEMGGDVRRDSAHLSGHPSLVPPRSPSPIRSPTSSAAFGTSPPTSVTASVKGFETSPNRAPNPRGTGSPLPGQSSPLGVGSEINVETMRQALRKTGSGDLSHFRSAPPSAVGNDEGTVPSFERPFR</sequence>
<evidence type="ECO:0000313" key="2">
    <source>
        <dbReference type="EMBL" id="KIV83021.1"/>
    </source>
</evidence>
<organism evidence="2 3">
    <name type="scientific">Exophiala sideris</name>
    <dbReference type="NCBI Taxonomy" id="1016849"/>
    <lineage>
        <taxon>Eukaryota</taxon>
        <taxon>Fungi</taxon>
        <taxon>Dikarya</taxon>
        <taxon>Ascomycota</taxon>
        <taxon>Pezizomycotina</taxon>
        <taxon>Eurotiomycetes</taxon>
        <taxon>Chaetothyriomycetidae</taxon>
        <taxon>Chaetothyriales</taxon>
        <taxon>Herpotrichiellaceae</taxon>
        <taxon>Exophiala</taxon>
    </lineage>
</organism>
<dbReference type="PANTHER" id="PTHR42111:SF1">
    <property type="entry name" value="YALI0D23727P"/>
    <property type="match status" value="1"/>
</dbReference>
<feature type="region of interest" description="Disordered" evidence="1">
    <location>
        <begin position="362"/>
        <end position="394"/>
    </location>
</feature>
<proteinExistence type="predicted"/>
<accession>A0A0D1X5T4</accession>
<evidence type="ECO:0000313" key="3">
    <source>
        <dbReference type="Proteomes" id="UP000053599"/>
    </source>
</evidence>
<feature type="compositionally biased region" description="Polar residues" evidence="1">
    <location>
        <begin position="128"/>
        <end position="139"/>
    </location>
</feature>
<reference evidence="2 3" key="1">
    <citation type="submission" date="2015-01" db="EMBL/GenBank/DDBJ databases">
        <title>The Genome Sequence of Exophiala sideris CBS121828.</title>
        <authorList>
            <consortium name="The Broad Institute Genomics Platform"/>
            <person name="Cuomo C."/>
            <person name="de Hoog S."/>
            <person name="Gorbushina A."/>
            <person name="Stielow B."/>
            <person name="Teixiera M."/>
            <person name="Abouelleil A."/>
            <person name="Chapman S.B."/>
            <person name="Priest M."/>
            <person name="Young S.K."/>
            <person name="Wortman J."/>
            <person name="Nusbaum C."/>
            <person name="Birren B."/>
        </authorList>
    </citation>
    <scope>NUCLEOTIDE SEQUENCE [LARGE SCALE GENOMIC DNA]</scope>
    <source>
        <strain evidence="2 3">CBS 121828</strain>
    </source>
</reference>
<feature type="compositionally biased region" description="Polar residues" evidence="1">
    <location>
        <begin position="304"/>
        <end position="316"/>
    </location>
</feature>
<dbReference type="EMBL" id="KN846952">
    <property type="protein sequence ID" value="KIV83021.1"/>
    <property type="molecule type" value="Genomic_DNA"/>
</dbReference>
<feature type="compositionally biased region" description="Polar residues" evidence="1">
    <location>
        <begin position="73"/>
        <end position="86"/>
    </location>
</feature>
<dbReference type="AlphaFoldDB" id="A0A0D1X5T4"/>
<dbReference type="OrthoDB" id="5364312at2759"/>
<dbReference type="HOGENOM" id="CLU_041168_0_0_1"/>